<sequence length="100" mass="11285">AKETSLSPDRVYSQYLSLMDINRTADSTPATSRKAHGGSNQDTYTYLPSRYEPPLPASEYQPFGHYKQPYSSFGPAQTILQEVYPQQGETLHPSSQRWGQ</sequence>
<evidence type="ECO:0000256" key="1">
    <source>
        <dbReference type="SAM" id="MobiDB-lite"/>
    </source>
</evidence>
<dbReference type="AlphaFoldDB" id="A0A0K8TC65"/>
<protein>
    <submittedName>
        <fullName evidence="2">Uncharacterized protein</fullName>
    </submittedName>
</protein>
<feature type="region of interest" description="Disordered" evidence="1">
    <location>
        <begin position="24"/>
        <end position="66"/>
    </location>
</feature>
<accession>A0A0K8TC65</accession>
<feature type="non-terminal residue" evidence="2">
    <location>
        <position position="1"/>
    </location>
</feature>
<dbReference type="EMBL" id="GBRD01002678">
    <property type="protein sequence ID" value="JAG63143.1"/>
    <property type="molecule type" value="Transcribed_RNA"/>
</dbReference>
<evidence type="ECO:0000313" key="2">
    <source>
        <dbReference type="EMBL" id="JAG63143.1"/>
    </source>
</evidence>
<name>A0A0K8TC65_LYGHE</name>
<proteinExistence type="predicted"/>
<reference evidence="2" key="1">
    <citation type="submission" date="2014-09" db="EMBL/GenBank/DDBJ databases">
        <authorList>
            <person name="Magalhaes I.L.F."/>
            <person name="Oliveira U."/>
            <person name="Santos F.R."/>
            <person name="Vidigal T.H.D.A."/>
            <person name="Brescovit A.D."/>
            <person name="Santos A.J."/>
        </authorList>
    </citation>
    <scope>NUCLEOTIDE SEQUENCE</scope>
</reference>
<organism evidence="2">
    <name type="scientific">Lygus hesperus</name>
    <name type="common">Western plant bug</name>
    <dbReference type="NCBI Taxonomy" id="30085"/>
    <lineage>
        <taxon>Eukaryota</taxon>
        <taxon>Metazoa</taxon>
        <taxon>Ecdysozoa</taxon>
        <taxon>Arthropoda</taxon>
        <taxon>Hexapoda</taxon>
        <taxon>Insecta</taxon>
        <taxon>Pterygota</taxon>
        <taxon>Neoptera</taxon>
        <taxon>Paraneoptera</taxon>
        <taxon>Hemiptera</taxon>
        <taxon>Heteroptera</taxon>
        <taxon>Panheteroptera</taxon>
        <taxon>Cimicomorpha</taxon>
        <taxon>Miridae</taxon>
        <taxon>Mirini</taxon>
        <taxon>Lygus</taxon>
    </lineage>
</organism>